<dbReference type="InterPro" id="IPR000551">
    <property type="entry name" value="MerR-type_HTH_dom"/>
</dbReference>
<feature type="domain" description="HTH merR-type" evidence="5">
    <location>
        <begin position="1"/>
        <end position="71"/>
    </location>
</feature>
<dbReference type="InterPro" id="IPR009061">
    <property type="entry name" value="DNA-bd_dom_put_sf"/>
</dbReference>
<dbReference type="PROSITE" id="PS50937">
    <property type="entry name" value="HTH_MERR_2"/>
    <property type="match status" value="1"/>
</dbReference>
<dbReference type="GO" id="GO:0003700">
    <property type="term" value="F:DNA-binding transcription factor activity"/>
    <property type="evidence" value="ECO:0007669"/>
    <property type="project" value="InterPro"/>
</dbReference>
<dbReference type="SUPFAM" id="SSF46955">
    <property type="entry name" value="Putative DNA-binding domain"/>
    <property type="match status" value="1"/>
</dbReference>
<evidence type="ECO:0000259" key="5">
    <source>
        <dbReference type="PROSITE" id="PS50937"/>
    </source>
</evidence>
<reference evidence="6" key="1">
    <citation type="submission" date="2019-08" db="EMBL/GenBank/DDBJ databases">
        <authorList>
            <person name="Kucharzyk K."/>
            <person name="Murdoch R.W."/>
            <person name="Higgins S."/>
            <person name="Loffler F."/>
        </authorList>
    </citation>
    <scope>NUCLEOTIDE SEQUENCE</scope>
</reference>
<keyword evidence="3" id="KW-0238">DNA-binding</keyword>
<dbReference type="PANTHER" id="PTHR30204:SF69">
    <property type="entry name" value="MERR-FAMILY TRANSCRIPTIONAL REGULATOR"/>
    <property type="match status" value="1"/>
</dbReference>
<organism evidence="6">
    <name type="scientific">bioreactor metagenome</name>
    <dbReference type="NCBI Taxonomy" id="1076179"/>
    <lineage>
        <taxon>unclassified sequences</taxon>
        <taxon>metagenomes</taxon>
        <taxon>ecological metagenomes</taxon>
    </lineage>
</organism>
<dbReference type="CDD" id="cd00592">
    <property type="entry name" value="HTH_MerR-like"/>
    <property type="match status" value="1"/>
</dbReference>
<dbReference type="AlphaFoldDB" id="A0A645A3C3"/>
<evidence type="ECO:0000256" key="1">
    <source>
        <dbReference type="ARBA" id="ARBA00022491"/>
    </source>
</evidence>
<evidence type="ECO:0000256" key="4">
    <source>
        <dbReference type="ARBA" id="ARBA00023163"/>
    </source>
</evidence>
<dbReference type="Gene3D" id="1.10.1660.10">
    <property type="match status" value="1"/>
</dbReference>
<dbReference type="PANTHER" id="PTHR30204">
    <property type="entry name" value="REDOX-CYCLING DRUG-SENSING TRANSCRIPTIONAL ACTIVATOR SOXR"/>
    <property type="match status" value="1"/>
</dbReference>
<protein>
    <recommendedName>
        <fullName evidence="5">HTH merR-type domain-containing protein</fullName>
    </recommendedName>
</protein>
<dbReference type="EMBL" id="VSSQ01011734">
    <property type="protein sequence ID" value="MPM47577.1"/>
    <property type="molecule type" value="Genomic_DNA"/>
</dbReference>
<dbReference type="Pfam" id="PF13411">
    <property type="entry name" value="MerR_1"/>
    <property type="match status" value="1"/>
</dbReference>
<evidence type="ECO:0000256" key="2">
    <source>
        <dbReference type="ARBA" id="ARBA00023015"/>
    </source>
</evidence>
<proteinExistence type="predicted"/>
<dbReference type="SMART" id="SM00422">
    <property type="entry name" value="HTH_MERR"/>
    <property type="match status" value="1"/>
</dbReference>
<accession>A0A645A3C3</accession>
<dbReference type="GO" id="GO:0003677">
    <property type="term" value="F:DNA binding"/>
    <property type="evidence" value="ECO:0007669"/>
    <property type="project" value="UniProtKB-KW"/>
</dbReference>
<keyword evidence="2" id="KW-0805">Transcription regulation</keyword>
<gene>
    <name evidence="6" type="ORF">SDC9_94288</name>
</gene>
<sequence>MRYRIGEVAQLFGLSKGGVRYLEQRGFIHSYRDENNSYRYYDRVQVTAIKKIRFYQALGFSLEEAAVLVKIKDSGQLMDRMLCKEHELATQIEQTRKMIGALKAHTGKISAAKSLGSSWITAHRPAMYRISVWEDLDSKSESHQKGPDKASDPVTYRERMEAESSFISCIPNVLLSILIRKQEGDYLIARGSCIEEADAQRLGVAPNSQVDYYPRHTDCYYSVVKIGLEKQGIRHITDKVDDMESHGEMLSGDIIGRMLIEGEAYHEIWIPFKRTC</sequence>
<keyword evidence="4" id="KW-0804">Transcription</keyword>
<name>A0A645A3C3_9ZZZZ</name>
<dbReference type="InterPro" id="IPR047057">
    <property type="entry name" value="MerR_fam"/>
</dbReference>
<comment type="caution">
    <text evidence="6">The sequence shown here is derived from an EMBL/GenBank/DDBJ whole genome shotgun (WGS) entry which is preliminary data.</text>
</comment>
<evidence type="ECO:0000256" key="3">
    <source>
        <dbReference type="ARBA" id="ARBA00023125"/>
    </source>
</evidence>
<keyword evidence="1" id="KW-0678">Repressor</keyword>
<evidence type="ECO:0000313" key="6">
    <source>
        <dbReference type="EMBL" id="MPM47577.1"/>
    </source>
</evidence>